<comment type="caution">
    <text evidence="4">The sequence shown here is derived from an EMBL/GenBank/DDBJ whole genome shotgun (WGS) entry which is preliminary data.</text>
</comment>
<evidence type="ECO:0000256" key="1">
    <source>
        <dbReference type="ARBA" id="ARBA00004613"/>
    </source>
</evidence>
<dbReference type="Gene3D" id="3.20.20.370">
    <property type="entry name" value="Glycoside hydrolase/deacetylase"/>
    <property type="match status" value="1"/>
</dbReference>
<dbReference type="InterPro" id="IPR051398">
    <property type="entry name" value="Polysacch_Deacetylase"/>
</dbReference>
<accession>A0A1S9PI83</accession>
<dbReference type="InterPro" id="IPR002509">
    <property type="entry name" value="NODB_dom"/>
</dbReference>
<keyword evidence="2" id="KW-0732">Signal</keyword>
<evidence type="ECO:0000313" key="5">
    <source>
        <dbReference type="Proteomes" id="UP000189739"/>
    </source>
</evidence>
<dbReference type="STRING" id="1792845.BC343_24080"/>
<organism evidence="4 5">
    <name type="scientific">Mucilaginibacter pedocola</name>
    <dbReference type="NCBI Taxonomy" id="1792845"/>
    <lineage>
        <taxon>Bacteria</taxon>
        <taxon>Pseudomonadati</taxon>
        <taxon>Bacteroidota</taxon>
        <taxon>Sphingobacteriia</taxon>
        <taxon>Sphingobacteriales</taxon>
        <taxon>Sphingobacteriaceae</taxon>
        <taxon>Mucilaginibacter</taxon>
    </lineage>
</organism>
<dbReference type="AlphaFoldDB" id="A0A1S9PI83"/>
<keyword evidence="5" id="KW-1185">Reference proteome</keyword>
<dbReference type="InterPro" id="IPR011330">
    <property type="entry name" value="Glyco_hydro/deAcase_b/a-brl"/>
</dbReference>
<sequence>MFLYAILAFVNTSTSTFMKFIALPLFAFISFAVTVKAQSPGQTTISRWPGNKRGAVSITFDDGSVNQFKQALPILNKLNVKATFFIITGQIPGSKFAGKFIGRPVKTIIAETATTPTNSTNFYERAAAAGYLGLIGPLDYHYKAGSLIDAGKPTEAYKVIDELYQKVRNNDFKEGIQHNTEYLDAHGTTWADMRKYAAQGHEFGSHMVTHPRLAALDEANMLYEMQSSRLDILHELGPRYTFSAEGPFGTENERVMGYLHKVYPALRNRMPEPWLKEISRSNPANPGNTDKEYIQFQRGATTKTPMPMMKAWVDTTANKDNTWLVLTFHGVDGIGWEALTHEQLAEYFGYIKAADDKLWIATFGDVTRYMRERQSAKISASAGKAAITVNLSHPLDKNQYNLPLSLKTYIPANWKIVKMIQGKKTLKLLPVTDAGGSYVLYRAMSNTSPVKLSAM</sequence>
<reference evidence="4 5" key="1">
    <citation type="submission" date="2016-07" db="EMBL/GenBank/DDBJ databases">
        <title>Genomic analysis of zinc-resistant bacterium Mucilaginibacter pedocola TBZ30.</title>
        <authorList>
            <person name="Huang J."/>
            <person name="Tang J."/>
        </authorList>
    </citation>
    <scope>NUCLEOTIDE SEQUENCE [LARGE SCALE GENOMIC DNA]</scope>
    <source>
        <strain evidence="4 5">TBZ30</strain>
    </source>
</reference>
<protein>
    <recommendedName>
        <fullName evidence="3">NodB homology domain-containing protein</fullName>
    </recommendedName>
</protein>
<dbReference type="Pfam" id="PF01522">
    <property type="entry name" value="Polysacc_deac_1"/>
    <property type="match status" value="2"/>
</dbReference>
<dbReference type="SUPFAM" id="SSF88713">
    <property type="entry name" value="Glycoside hydrolase/deacetylase"/>
    <property type="match status" value="1"/>
</dbReference>
<comment type="subcellular location">
    <subcellularLocation>
        <location evidence="1">Secreted</location>
    </subcellularLocation>
</comment>
<dbReference type="PROSITE" id="PS51677">
    <property type="entry name" value="NODB"/>
    <property type="match status" value="1"/>
</dbReference>
<evidence type="ECO:0000259" key="3">
    <source>
        <dbReference type="PROSITE" id="PS51677"/>
    </source>
</evidence>
<dbReference type="CDD" id="cd10918">
    <property type="entry name" value="CE4_NodB_like_5s_6s"/>
    <property type="match status" value="1"/>
</dbReference>
<proteinExistence type="predicted"/>
<dbReference type="GO" id="GO:0016810">
    <property type="term" value="F:hydrolase activity, acting on carbon-nitrogen (but not peptide) bonds"/>
    <property type="evidence" value="ECO:0007669"/>
    <property type="project" value="InterPro"/>
</dbReference>
<dbReference type="EMBL" id="MBTF01000005">
    <property type="protein sequence ID" value="OOQ60675.1"/>
    <property type="molecule type" value="Genomic_DNA"/>
</dbReference>
<dbReference type="GO" id="GO:0005975">
    <property type="term" value="P:carbohydrate metabolic process"/>
    <property type="evidence" value="ECO:0007669"/>
    <property type="project" value="InterPro"/>
</dbReference>
<dbReference type="GO" id="GO:0005576">
    <property type="term" value="C:extracellular region"/>
    <property type="evidence" value="ECO:0007669"/>
    <property type="project" value="UniProtKB-SubCell"/>
</dbReference>
<evidence type="ECO:0000256" key="2">
    <source>
        <dbReference type="ARBA" id="ARBA00022729"/>
    </source>
</evidence>
<dbReference type="PANTHER" id="PTHR34216">
    <property type="match status" value="1"/>
</dbReference>
<dbReference type="Proteomes" id="UP000189739">
    <property type="component" value="Unassembled WGS sequence"/>
</dbReference>
<name>A0A1S9PI83_9SPHI</name>
<feature type="domain" description="NodB homology" evidence="3">
    <location>
        <begin position="54"/>
        <end position="228"/>
    </location>
</feature>
<evidence type="ECO:0000313" key="4">
    <source>
        <dbReference type="EMBL" id="OOQ60675.1"/>
    </source>
</evidence>
<dbReference type="PANTHER" id="PTHR34216:SF3">
    <property type="entry name" value="POLY-BETA-1,6-N-ACETYL-D-GLUCOSAMINE N-DEACETYLASE"/>
    <property type="match status" value="1"/>
</dbReference>
<gene>
    <name evidence="4" type="ORF">BC343_24080</name>
</gene>